<reference evidence="2" key="1">
    <citation type="journal article" date="2023" name="Nat. Plants">
        <title>Single-cell RNA sequencing provides a high-resolution roadmap for understanding the multicellular compartmentation of specialized metabolism.</title>
        <authorList>
            <person name="Sun S."/>
            <person name="Shen X."/>
            <person name="Li Y."/>
            <person name="Li Y."/>
            <person name="Wang S."/>
            <person name="Li R."/>
            <person name="Zhang H."/>
            <person name="Shen G."/>
            <person name="Guo B."/>
            <person name="Wei J."/>
            <person name="Xu J."/>
            <person name="St-Pierre B."/>
            <person name="Chen S."/>
            <person name="Sun C."/>
        </authorList>
    </citation>
    <scope>NUCLEOTIDE SEQUENCE [LARGE SCALE GENOMIC DNA]</scope>
</reference>
<evidence type="ECO:0000313" key="1">
    <source>
        <dbReference type="EMBL" id="KAI5666895.1"/>
    </source>
</evidence>
<dbReference type="Proteomes" id="UP001060085">
    <property type="component" value="Linkage Group LG04"/>
</dbReference>
<gene>
    <name evidence="1" type="ORF">M9H77_16748</name>
</gene>
<organism evidence="1 2">
    <name type="scientific">Catharanthus roseus</name>
    <name type="common">Madagascar periwinkle</name>
    <name type="synonym">Vinca rosea</name>
    <dbReference type="NCBI Taxonomy" id="4058"/>
    <lineage>
        <taxon>Eukaryota</taxon>
        <taxon>Viridiplantae</taxon>
        <taxon>Streptophyta</taxon>
        <taxon>Embryophyta</taxon>
        <taxon>Tracheophyta</taxon>
        <taxon>Spermatophyta</taxon>
        <taxon>Magnoliopsida</taxon>
        <taxon>eudicotyledons</taxon>
        <taxon>Gunneridae</taxon>
        <taxon>Pentapetalae</taxon>
        <taxon>asterids</taxon>
        <taxon>lamiids</taxon>
        <taxon>Gentianales</taxon>
        <taxon>Apocynaceae</taxon>
        <taxon>Rauvolfioideae</taxon>
        <taxon>Vinceae</taxon>
        <taxon>Catharanthinae</taxon>
        <taxon>Catharanthus</taxon>
    </lineage>
</organism>
<evidence type="ECO:0000313" key="2">
    <source>
        <dbReference type="Proteomes" id="UP001060085"/>
    </source>
</evidence>
<keyword evidence="2" id="KW-1185">Reference proteome</keyword>
<name>A0ACC0B2L8_CATRO</name>
<proteinExistence type="predicted"/>
<dbReference type="EMBL" id="CM044704">
    <property type="protein sequence ID" value="KAI5666895.1"/>
    <property type="molecule type" value="Genomic_DNA"/>
</dbReference>
<sequence>MPKESKNCGIIKTILLQKILKAIKKQTVNNNKNERNNRETLTAAADINCQRNDDDPRSRMDVEQQLCRVKASQPYGFFDCFRCGDILSLSS</sequence>
<accession>A0ACC0B2L8</accession>
<comment type="caution">
    <text evidence="1">The sequence shown here is derived from an EMBL/GenBank/DDBJ whole genome shotgun (WGS) entry which is preliminary data.</text>
</comment>
<protein>
    <submittedName>
        <fullName evidence="1">Uncharacterized protein</fullName>
    </submittedName>
</protein>